<name>A0A0W0VYH1_9GAMM</name>
<evidence type="ECO:0000313" key="2">
    <source>
        <dbReference type="EMBL" id="KTD25148.1"/>
    </source>
</evidence>
<dbReference type="InterPro" id="IPR049503">
    <property type="entry name" value="AbiJ_NTD4"/>
</dbReference>
<dbReference type="AlphaFoldDB" id="A0A0W0VYH1"/>
<comment type="caution">
    <text evidence="2">The sequence shown here is derived from an EMBL/GenBank/DDBJ whole genome shotgun (WGS) entry which is preliminary data.</text>
</comment>
<evidence type="ECO:0000313" key="3">
    <source>
        <dbReference type="Proteomes" id="UP000054908"/>
    </source>
</evidence>
<protein>
    <recommendedName>
        <fullName evidence="1">HEPN AbiJ-N-terminal domain-containing protein</fullName>
    </recommendedName>
</protein>
<evidence type="ECO:0000259" key="1">
    <source>
        <dbReference type="Pfam" id="PF18863"/>
    </source>
</evidence>
<dbReference type="PATRIC" id="fig|466.6.peg.2257"/>
<dbReference type="RefSeq" id="WP_058452873.1">
    <property type="nucleotide sequence ID" value="NZ_CAAAIB010000008.1"/>
</dbReference>
<keyword evidence="3" id="KW-1185">Reference proteome</keyword>
<proteinExistence type="predicted"/>
<dbReference type="Pfam" id="PF18863">
    <property type="entry name" value="AbiJ_NTD4"/>
    <property type="match status" value="1"/>
</dbReference>
<dbReference type="Proteomes" id="UP000054908">
    <property type="component" value="Unassembled WGS sequence"/>
</dbReference>
<reference evidence="2 3" key="1">
    <citation type="submission" date="2015-11" db="EMBL/GenBank/DDBJ databases">
        <title>Genomic analysis of 38 Legionella species identifies large and diverse effector repertoires.</title>
        <authorList>
            <person name="Burstein D."/>
            <person name="Amaro F."/>
            <person name="Zusman T."/>
            <person name="Lifshitz Z."/>
            <person name="Cohen O."/>
            <person name="Gilbert J.A."/>
            <person name="Pupko T."/>
            <person name="Shuman H.A."/>
            <person name="Segal G."/>
        </authorList>
    </citation>
    <scope>NUCLEOTIDE SEQUENCE [LARGE SCALE GENOMIC DNA]</scope>
    <source>
        <strain evidence="2 3">PX-1-G2-E2</strain>
    </source>
</reference>
<sequence>MSGFSERNGLITKPLQKNEINDQLKNRLWSLIYTLFTNQIIPEITGYDHDHWSKEFEKITKQCWGDFFFLQMDMFPYDPDRFIKRIKLEFFNLSWEKIYDLLEFFAKNLSNKKSFIFDCNQILEQENSAYRFVDTAIVEIISQKEIESLECSLTSPYWQVNEHINKAIGFLSNRLAPDFKNCVKESVSAVEALAKIITKKPNGTLGKLAQNPNLKLPNTLQEAIKKIYGFASDKGGVRHANKDEAGDLTYHDALFIAITCSAIINYIIQLQNKNS</sequence>
<dbReference type="OrthoDB" id="9786278at2"/>
<dbReference type="EMBL" id="LNYL01000045">
    <property type="protein sequence ID" value="KTD25148.1"/>
    <property type="molecule type" value="Genomic_DNA"/>
</dbReference>
<feature type="domain" description="HEPN AbiJ-N-terminal" evidence="1">
    <location>
        <begin position="4"/>
        <end position="153"/>
    </location>
</feature>
<gene>
    <name evidence="2" type="ORF">Lmac_2126</name>
</gene>
<accession>A0A0W0VYH1</accession>
<organism evidence="2 3">
    <name type="scientific">Legionella maceachernii</name>
    <dbReference type="NCBI Taxonomy" id="466"/>
    <lineage>
        <taxon>Bacteria</taxon>
        <taxon>Pseudomonadati</taxon>
        <taxon>Pseudomonadota</taxon>
        <taxon>Gammaproteobacteria</taxon>
        <taxon>Legionellales</taxon>
        <taxon>Legionellaceae</taxon>
        <taxon>Legionella</taxon>
    </lineage>
</organism>
<dbReference type="STRING" id="466.Lmac_2126"/>